<dbReference type="GO" id="GO:0015293">
    <property type="term" value="F:symporter activity"/>
    <property type="evidence" value="ECO:0007669"/>
    <property type="project" value="UniProtKB-KW"/>
</dbReference>
<keyword evidence="6 7" id="KW-0472">Membrane</keyword>
<evidence type="ECO:0000256" key="6">
    <source>
        <dbReference type="ARBA" id="ARBA00023136"/>
    </source>
</evidence>
<dbReference type="HOGENOM" id="CLU_001265_5_0_1"/>
<dbReference type="SUPFAM" id="SSF103473">
    <property type="entry name" value="MFS general substrate transporter"/>
    <property type="match status" value="1"/>
</dbReference>
<feature type="transmembrane region" description="Helical" evidence="7">
    <location>
        <begin position="20"/>
        <end position="44"/>
    </location>
</feature>
<dbReference type="PANTHER" id="PTHR11662:SF280">
    <property type="entry name" value="FI21844P1-RELATED"/>
    <property type="match status" value="1"/>
</dbReference>
<gene>
    <name evidence="8" type="primary">Dper\GL11696</name>
    <name evidence="8" type="ORF">Dper_GL11696</name>
</gene>
<dbReference type="CDD" id="cd17318">
    <property type="entry name" value="MFS_SLC17"/>
    <property type="match status" value="1"/>
</dbReference>
<keyword evidence="2" id="KW-0813">Transport</keyword>
<organism evidence="9">
    <name type="scientific">Drosophila persimilis</name>
    <name type="common">Fruit fly</name>
    <dbReference type="NCBI Taxonomy" id="7234"/>
    <lineage>
        <taxon>Eukaryota</taxon>
        <taxon>Metazoa</taxon>
        <taxon>Ecdysozoa</taxon>
        <taxon>Arthropoda</taxon>
        <taxon>Hexapoda</taxon>
        <taxon>Insecta</taxon>
        <taxon>Pterygota</taxon>
        <taxon>Neoptera</taxon>
        <taxon>Endopterygota</taxon>
        <taxon>Diptera</taxon>
        <taxon>Brachycera</taxon>
        <taxon>Muscomorpha</taxon>
        <taxon>Ephydroidea</taxon>
        <taxon>Drosophilidae</taxon>
        <taxon>Drosophila</taxon>
        <taxon>Sophophora</taxon>
    </lineage>
</organism>
<dbReference type="AlphaFoldDB" id="B4GD49"/>
<feature type="transmembrane region" description="Helical" evidence="7">
    <location>
        <begin position="280"/>
        <end position="300"/>
    </location>
</feature>
<evidence type="ECO:0000256" key="1">
    <source>
        <dbReference type="ARBA" id="ARBA00004141"/>
    </source>
</evidence>
<dbReference type="OMA" id="ATVQPWN"/>
<feature type="transmembrane region" description="Helical" evidence="7">
    <location>
        <begin position="375"/>
        <end position="393"/>
    </location>
</feature>
<evidence type="ECO:0000256" key="3">
    <source>
        <dbReference type="ARBA" id="ARBA00022692"/>
    </source>
</evidence>
<dbReference type="PhylomeDB" id="B4GD49"/>
<feature type="transmembrane region" description="Helical" evidence="7">
    <location>
        <begin position="242"/>
        <end position="259"/>
    </location>
</feature>
<reference evidence="8 9" key="1">
    <citation type="journal article" date="2007" name="Nature">
        <title>Evolution of genes and genomes on the Drosophila phylogeny.</title>
        <authorList>
            <consortium name="Drosophila 12 Genomes Consortium"/>
            <person name="Clark A.G."/>
            <person name="Eisen M.B."/>
            <person name="Smith D.R."/>
            <person name="Bergman C.M."/>
            <person name="Oliver B."/>
            <person name="Markow T.A."/>
            <person name="Kaufman T.C."/>
            <person name="Kellis M."/>
            <person name="Gelbart W."/>
            <person name="Iyer V.N."/>
            <person name="Pollard D.A."/>
            <person name="Sackton T.B."/>
            <person name="Larracuente A.M."/>
            <person name="Singh N.D."/>
            <person name="Abad J.P."/>
            <person name="Abt D.N."/>
            <person name="Adryan B."/>
            <person name="Aguade M."/>
            <person name="Akashi H."/>
            <person name="Anderson W.W."/>
            <person name="Aquadro C.F."/>
            <person name="Ardell D.H."/>
            <person name="Arguello R."/>
            <person name="Artieri C.G."/>
            <person name="Barbash D.A."/>
            <person name="Barker D."/>
            <person name="Barsanti P."/>
            <person name="Batterham P."/>
            <person name="Batzoglou S."/>
            <person name="Begun D."/>
            <person name="Bhutkar A."/>
            <person name="Blanco E."/>
            <person name="Bosak S.A."/>
            <person name="Bradley R.K."/>
            <person name="Brand A.D."/>
            <person name="Brent M.R."/>
            <person name="Brooks A.N."/>
            <person name="Brown R.H."/>
            <person name="Butlin R.K."/>
            <person name="Caggese C."/>
            <person name="Calvi B.R."/>
            <person name="Bernardo de Carvalho A."/>
            <person name="Caspi A."/>
            <person name="Castrezana S."/>
            <person name="Celniker S.E."/>
            <person name="Chang J.L."/>
            <person name="Chapple C."/>
            <person name="Chatterji S."/>
            <person name="Chinwalla A."/>
            <person name="Civetta A."/>
            <person name="Clifton S.W."/>
            <person name="Comeron J.M."/>
            <person name="Costello J.C."/>
            <person name="Coyne J.A."/>
            <person name="Daub J."/>
            <person name="David R.G."/>
            <person name="Delcher A.L."/>
            <person name="Delehaunty K."/>
            <person name="Do C.B."/>
            <person name="Ebling H."/>
            <person name="Edwards K."/>
            <person name="Eickbush T."/>
            <person name="Evans J.D."/>
            <person name="Filipski A."/>
            <person name="Findeiss S."/>
            <person name="Freyhult E."/>
            <person name="Fulton L."/>
            <person name="Fulton R."/>
            <person name="Garcia A.C."/>
            <person name="Gardiner A."/>
            <person name="Garfield D.A."/>
            <person name="Garvin B.E."/>
            <person name="Gibson G."/>
            <person name="Gilbert D."/>
            <person name="Gnerre S."/>
            <person name="Godfrey J."/>
            <person name="Good R."/>
            <person name="Gotea V."/>
            <person name="Gravely B."/>
            <person name="Greenberg A.J."/>
            <person name="Griffiths-Jones S."/>
            <person name="Gross S."/>
            <person name="Guigo R."/>
            <person name="Gustafson E.A."/>
            <person name="Haerty W."/>
            <person name="Hahn M.W."/>
            <person name="Halligan D.L."/>
            <person name="Halpern A.L."/>
            <person name="Halter G.M."/>
            <person name="Han M.V."/>
            <person name="Heger A."/>
            <person name="Hillier L."/>
            <person name="Hinrichs A.S."/>
            <person name="Holmes I."/>
            <person name="Hoskins R.A."/>
            <person name="Hubisz M.J."/>
            <person name="Hultmark D."/>
            <person name="Huntley M.A."/>
            <person name="Jaffe D.B."/>
            <person name="Jagadeeshan S."/>
            <person name="Jeck W.R."/>
            <person name="Johnson J."/>
            <person name="Jones C.D."/>
            <person name="Jordan W.C."/>
            <person name="Karpen G.H."/>
            <person name="Kataoka E."/>
            <person name="Keightley P.D."/>
            <person name="Kheradpour P."/>
            <person name="Kirkness E.F."/>
            <person name="Koerich L.B."/>
            <person name="Kristiansen K."/>
            <person name="Kudrna D."/>
            <person name="Kulathinal R.J."/>
            <person name="Kumar S."/>
            <person name="Kwok R."/>
            <person name="Lander E."/>
            <person name="Langley C.H."/>
            <person name="Lapoint R."/>
            <person name="Lazzaro B.P."/>
            <person name="Lee S.J."/>
            <person name="Levesque L."/>
            <person name="Li R."/>
            <person name="Lin C.F."/>
            <person name="Lin M.F."/>
            <person name="Lindblad-Toh K."/>
            <person name="Llopart A."/>
            <person name="Long M."/>
            <person name="Low L."/>
            <person name="Lozovsky E."/>
            <person name="Lu J."/>
            <person name="Luo M."/>
            <person name="Machado C.A."/>
            <person name="Makalowski W."/>
            <person name="Marzo M."/>
            <person name="Matsuda M."/>
            <person name="Matzkin L."/>
            <person name="McAllister B."/>
            <person name="McBride C.S."/>
            <person name="McKernan B."/>
            <person name="McKernan K."/>
            <person name="Mendez-Lago M."/>
            <person name="Minx P."/>
            <person name="Mollenhauer M.U."/>
            <person name="Montooth K."/>
            <person name="Mount S.M."/>
            <person name="Mu X."/>
            <person name="Myers E."/>
            <person name="Negre B."/>
            <person name="Newfeld S."/>
            <person name="Nielsen R."/>
            <person name="Noor M.A."/>
            <person name="O'Grady P."/>
            <person name="Pachter L."/>
            <person name="Papaceit M."/>
            <person name="Parisi M.J."/>
            <person name="Parisi M."/>
            <person name="Parts L."/>
            <person name="Pedersen J.S."/>
            <person name="Pesole G."/>
            <person name="Phillippy A.M."/>
            <person name="Ponting C.P."/>
            <person name="Pop M."/>
            <person name="Porcelli D."/>
            <person name="Powell J.R."/>
            <person name="Prohaska S."/>
            <person name="Pruitt K."/>
            <person name="Puig M."/>
            <person name="Quesneville H."/>
            <person name="Ram K.R."/>
            <person name="Rand D."/>
            <person name="Rasmussen M.D."/>
            <person name="Reed L.K."/>
            <person name="Reenan R."/>
            <person name="Reily A."/>
            <person name="Remington K.A."/>
            <person name="Rieger T.T."/>
            <person name="Ritchie M.G."/>
            <person name="Robin C."/>
            <person name="Rogers Y.H."/>
            <person name="Rohde C."/>
            <person name="Rozas J."/>
            <person name="Rubenfield M.J."/>
            <person name="Ruiz A."/>
            <person name="Russo S."/>
            <person name="Salzberg S.L."/>
            <person name="Sanchez-Gracia A."/>
            <person name="Saranga D.J."/>
            <person name="Sato H."/>
            <person name="Schaeffer S.W."/>
            <person name="Schatz M.C."/>
            <person name="Schlenke T."/>
            <person name="Schwartz R."/>
            <person name="Segarra C."/>
            <person name="Singh R.S."/>
            <person name="Sirot L."/>
            <person name="Sirota M."/>
            <person name="Sisneros N.B."/>
            <person name="Smith C.D."/>
            <person name="Smith T.F."/>
            <person name="Spieth J."/>
            <person name="Stage D.E."/>
            <person name="Stark A."/>
            <person name="Stephan W."/>
            <person name="Strausberg R.L."/>
            <person name="Strempel S."/>
            <person name="Sturgill D."/>
            <person name="Sutton G."/>
            <person name="Sutton G.G."/>
            <person name="Tao W."/>
            <person name="Teichmann S."/>
            <person name="Tobari Y.N."/>
            <person name="Tomimura Y."/>
            <person name="Tsolas J.M."/>
            <person name="Valente V.L."/>
            <person name="Venter E."/>
            <person name="Venter J.C."/>
            <person name="Vicario S."/>
            <person name="Vieira F.G."/>
            <person name="Vilella A.J."/>
            <person name="Villasante A."/>
            <person name="Walenz B."/>
            <person name="Wang J."/>
            <person name="Wasserman M."/>
            <person name="Watts T."/>
            <person name="Wilson D."/>
            <person name="Wilson R.K."/>
            <person name="Wing R.A."/>
            <person name="Wolfner M.F."/>
            <person name="Wong A."/>
            <person name="Wong G.K."/>
            <person name="Wu C.I."/>
            <person name="Wu G."/>
            <person name="Yamamoto D."/>
            <person name="Yang H.P."/>
            <person name="Yang S.P."/>
            <person name="Yorke J.A."/>
            <person name="Yoshida K."/>
            <person name="Zdobnov E."/>
            <person name="Zhang P."/>
            <person name="Zhang Y."/>
            <person name="Zimin A.V."/>
            <person name="Baldwin J."/>
            <person name="Abdouelleil A."/>
            <person name="Abdulkadir J."/>
            <person name="Abebe A."/>
            <person name="Abera B."/>
            <person name="Abreu J."/>
            <person name="Acer S.C."/>
            <person name="Aftuck L."/>
            <person name="Alexander A."/>
            <person name="An P."/>
            <person name="Anderson E."/>
            <person name="Anderson S."/>
            <person name="Arachi H."/>
            <person name="Azer M."/>
            <person name="Bachantsang P."/>
            <person name="Barry A."/>
            <person name="Bayul T."/>
            <person name="Berlin A."/>
            <person name="Bessette D."/>
            <person name="Bloom T."/>
            <person name="Blye J."/>
            <person name="Boguslavskiy L."/>
            <person name="Bonnet C."/>
            <person name="Boukhgalter B."/>
            <person name="Bourzgui I."/>
            <person name="Brown A."/>
            <person name="Cahill P."/>
            <person name="Channer S."/>
            <person name="Cheshatsang Y."/>
            <person name="Chuda L."/>
            <person name="Citroen M."/>
            <person name="Collymore A."/>
            <person name="Cooke P."/>
            <person name="Costello M."/>
            <person name="D'Aco K."/>
            <person name="Daza R."/>
            <person name="De Haan G."/>
            <person name="DeGray S."/>
            <person name="DeMaso C."/>
            <person name="Dhargay N."/>
            <person name="Dooley K."/>
            <person name="Dooley E."/>
            <person name="Doricent M."/>
            <person name="Dorje P."/>
            <person name="Dorjee K."/>
            <person name="Dupes A."/>
            <person name="Elong R."/>
            <person name="Falk J."/>
            <person name="Farina A."/>
            <person name="Faro S."/>
            <person name="Ferguson D."/>
            <person name="Fisher S."/>
            <person name="Foley C.D."/>
            <person name="Franke A."/>
            <person name="Friedrich D."/>
            <person name="Gadbois L."/>
            <person name="Gearin G."/>
            <person name="Gearin C.R."/>
            <person name="Giannoukos G."/>
            <person name="Goode T."/>
            <person name="Graham J."/>
            <person name="Grandbois E."/>
            <person name="Grewal S."/>
            <person name="Gyaltsen K."/>
            <person name="Hafez N."/>
            <person name="Hagos B."/>
            <person name="Hall J."/>
            <person name="Henson C."/>
            <person name="Hollinger A."/>
            <person name="Honan T."/>
            <person name="Huard M.D."/>
            <person name="Hughes L."/>
            <person name="Hurhula B."/>
            <person name="Husby M.E."/>
            <person name="Kamat A."/>
            <person name="Kanga B."/>
            <person name="Kashin S."/>
            <person name="Khazanovich D."/>
            <person name="Kisner P."/>
            <person name="Lance K."/>
            <person name="Lara M."/>
            <person name="Lee W."/>
            <person name="Lennon N."/>
            <person name="Letendre F."/>
            <person name="LeVine R."/>
            <person name="Lipovsky A."/>
            <person name="Liu X."/>
            <person name="Liu J."/>
            <person name="Liu S."/>
            <person name="Lokyitsang T."/>
            <person name="Lokyitsang Y."/>
            <person name="Lubonja R."/>
            <person name="Lui A."/>
            <person name="MacDonald P."/>
            <person name="Magnisalis V."/>
            <person name="Maru K."/>
            <person name="Matthews C."/>
            <person name="McCusker W."/>
            <person name="McDonough S."/>
            <person name="Mehta T."/>
            <person name="Meldrim J."/>
            <person name="Meneus L."/>
            <person name="Mihai O."/>
            <person name="Mihalev A."/>
            <person name="Mihova T."/>
            <person name="Mittelman R."/>
            <person name="Mlenga V."/>
            <person name="Montmayeur A."/>
            <person name="Mulrain L."/>
            <person name="Navidi A."/>
            <person name="Naylor J."/>
            <person name="Negash T."/>
            <person name="Nguyen T."/>
            <person name="Nguyen N."/>
            <person name="Nicol R."/>
            <person name="Norbu C."/>
            <person name="Norbu N."/>
            <person name="Novod N."/>
            <person name="O'Neill B."/>
            <person name="Osman S."/>
            <person name="Markiewicz E."/>
            <person name="Oyono O.L."/>
            <person name="Patti C."/>
            <person name="Phunkhang P."/>
            <person name="Pierre F."/>
            <person name="Priest M."/>
            <person name="Raghuraman S."/>
            <person name="Rege F."/>
            <person name="Reyes R."/>
            <person name="Rise C."/>
            <person name="Rogov P."/>
            <person name="Ross K."/>
            <person name="Ryan E."/>
            <person name="Settipalli S."/>
            <person name="Shea T."/>
            <person name="Sherpa N."/>
            <person name="Shi L."/>
            <person name="Shih D."/>
            <person name="Sparrow T."/>
            <person name="Spaulding J."/>
            <person name="Stalker J."/>
            <person name="Stange-Thomann N."/>
            <person name="Stavropoulos S."/>
            <person name="Stone C."/>
            <person name="Strader C."/>
            <person name="Tesfaye S."/>
            <person name="Thomson T."/>
            <person name="Thoulutsang Y."/>
            <person name="Thoulutsang D."/>
            <person name="Topham K."/>
            <person name="Topping I."/>
            <person name="Tsamla T."/>
            <person name="Vassiliev H."/>
            <person name="Vo A."/>
            <person name="Wangchuk T."/>
            <person name="Wangdi T."/>
            <person name="Weiand M."/>
            <person name="Wilkinson J."/>
            <person name="Wilson A."/>
            <person name="Yadav S."/>
            <person name="Young G."/>
            <person name="Yu Q."/>
            <person name="Zembek L."/>
            <person name="Zhong D."/>
            <person name="Zimmer A."/>
            <person name="Zwirko Z."/>
            <person name="Jaffe D.B."/>
            <person name="Alvarez P."/>
            <person name="Brockman W."/>
            <person name="Butler J."/>
            <person name="Chin C."/>
            <person name="Gnerre S."/>
            <person name="Grabherr M."/>
            <person name="Kleber M."/>
            <person name="Mauceli E."/>
            <person name="MacCallum I."/>
        </authorList>
    </citation>
    <scope>NUCLEOTIDE SEQUENCE [LARGE SCALE GENOMIC DNA]</scope>
    <source>
        <strain evidence="9">MSH-3 / Tucson 14011-0111.49</strain>
    </source>
</reference>
<protein>
    <submittedName>
        <fullName evidence="8">GL11696</fullName>
    </submittedName>
</protein>
<dbReference type="eggNOG" id="KOG2532">
    <property type="taxonomic scope" value="Eukaryota"/>
</dbReference>
<evidence type="ECO:0000256" key="7">
    <source>
        <dbReference type="SAM" id="Phobius"/>
    </source>
</evidence>
<evidence type="ECO:0000256" key="5">
    <source>
        <dbReference type="ARBA" id="ARBA00022989"/>
    </source>
</evidence>
<dbReference type="OrthoDB" id="2985014at2759"/>
<dbReference type="PANTHER" id="PTHR11662">
    <property type="entry name" value="SOLUTE CARRIER FAMILY 17"/>
    <property type="match status" value="1"/>
</dbReference>
<name>B4GD49_DROPE</name>
<keyword evidence="9" id="KW-1185">Reference proteome</keyword>
<keyword evidence="4" id="KW-0769">Symport</keyword>
<dbReference type="GO" id="GO:0006820">
    <property type="term" value="P:monoatomic anion transport"/>
    <property type="evidence" value="ECO:0007669"/>
    <property type="project" value="TreeGrafter"/>
</dbReference>
<dbReference type="Proteomes" id="UP000008744">
    <property type="component" value="Unassembled WGS sequence"/>
</dbReference>
<sequence>MGFDTSSDMARPSGFGARHWQAILLFVGMMINYFQRVDISAAIVPMTQSTAGAPYYSWDLSDKSLILSSFFWGYVVSQVPSGLLAKRFGAKIVLGSATAIGGVLSFFHPMAAANGWESVCVLRVLTGLVQGTVYPCVHTLLAKWVPRTERGFLTTGIVFGLPDEPATARNITKAEREYIESLTGSNSSSQSMPVPWISIFKSPAFYGLLAAHCGFTWGFYTLLTEMPSYMSKVLQLDVKSNAFLSSLPYFAMGVLCLVVSPMSDLLINRGVISTTTARKLFNSIGQWGPMACLIGLGYMTADEKTWAILLLTLAVGINAGCSCGYLINHIDLSPNFAGPMMGVTNGIAGVTSIVAPLVVGAILTEEEDPSQWRTVFFITGAVYLVCNTLFVIFGKATVQSWNEPKNLSSTITLRNNIENDSKTIAPTTDKDNRF</sequence>
<evidence type="ECO:0000256" key="2">
    <source>
        <dbReference type="ARBA" id="ARBA00022448"/>
    </source>
</evidence>
<proteinExistence type="predicted"/>
<dbReference type="InterPro" id="IPR050382">
    <property type="entry name" value="MFS_Na/Anion_cotransporter"/>
</dbReference>
<accession>B4GD49</accession>
<dbReference type="InterPro" id="IPR036259">
    <property type="entry name" value="MFS_trans_sf"/>
</dbReference>
<keyword evidence="5 7" id="KW-1133">Transmembrane helix</keyword>
<dbReference type="InterPro" id="IPR011701">
    <property type="entry name" value="MFS"/>
</dbReference>
<evidence type="ECO:0000313" key="8">
    <source>
        <dbReference type="EMBL" id="EDW32544.1"/>
    </source>
</evidence>
<feature type="transmembrane region" description="Helical" evidence="7">
    <location>
        <begin position="340"/>
        <end position="363"/>
    </location>
</feature>
<dbReference type="Gene3D" id="1.20.1250.20">
    <property type="entry name" value="MFS general substrate transporter like domains"/>
    <property type="match status" value="1"/>
</dbReference>
<evidence type="ECO:0000256" key="4">
    <source>
        <dbReference type="ARBA" id="ARBA00022847"/>
    </source>
</evidence>
<evidence type="ECO:0000313" key="9">
    <source>
        <dbReference type="Proteomes" id="UP000008744"/>
    </source>
</evidence>
<dbReference type="EMBL" id="CH479181">
    <property type="protein sequence ID" value="EDW32544.1"/>
    <property type="molecule type" value="Genomic_DNA"/>
</dbReference>
<dbReference type="Gene3D" id="1.20.120.540">
    <property type="entry name" value="Voltage-gated potassium channels"/>
    <property type="match status" value="1"/>
</dbReference>
<comment type="subcellular location">
    <subcellularLocation>
        <location evidence="1">Membrane</location>
        <topology evidence="1">Multi-pass membrane protein</topology>
    </subcellularLocation>
</comment>
<dbReference type="InterPro" id="IPR027378">
    <property type="entry name" value="Nucleotide_channel_N"/>
</dbReference>
<dbReference type="STRING" id="7234.B4GD49"/>
<feature type="transmembrane region" description="Helical" evidence="7">
    <location>
        <begin position="204"/>
        <end position="222"/>
    </location>
</feature>
<feature type="transmembrane region" description="Helical" evidence="7">
    <location>
        <begin position="306"/>
        <end position="328"/>
    </location>
</feature>
<keyword evidence="3 7" id="KW-0812">Transmembrane</keyword>
<dbReference type="FunFam" id="1.20.1250.20:FF:000003">
    <property type="entry name" value="Solute carrier family 17 member 3"/>
    <property type="match status" value="1"/>
</dbReference>
<dbReference type="GO" id="GO:0016020">
    <property type="term" value="C:membrane"/>
    <property type="evidence" value="ECO:0007669"/>
    <property type="project" value="UniProtKB-SubCell"/>
</dbReference>
<dbReference type="Pfam" id="PF07690">
    <property type="entry name" value="MFS_1"/>
    <property type="match status" value="2"/>
</dbReference>